<dbReference type="InterPro" id="IPR029044">
    <property type="entry name" value="Nucleotide-diphossugar_trans"/>
</dbReference>
<comment type="caution">
    <text evidence="2">The sequence shown here is derived from an EMBL/GenBank/DDBJ whole genome shotgun (WGS) entry which is preliminary data.</text>
</comment>
<keyword evidence="3" id="KW-1185">Reference proteome</keyword>
<evidence type="ECO:0000313" key="3">
    <source>
        <dbReference type="Proteomes" id="UP000651156"/>
    </source>
</evidence>
<dbReference type="RefSeq" id="WP_193931943.1">
    <property type="nucleotide sequence ID" value="NZ_CAWPMZ010000045.1"/>
</dbReference>
<organism evidence="2 3">
    <name type="scientific">Gloeocapsopsis crepidinum LEGE 06123</name>
    <dbReference type="NCBI Taxonomy" id="588587"/>
    <lineage>
        <taxon>Bacteria</taxon>
        <taxon>Bacillati</taxon>
        <taxon>Cyanobacteriota</taxon>
        <taxon>Cyanophyceae</taxon>
        <taxon>Oscillatoriophycideae</taxon>
        <taxon>Chroococcales</taxon>
        <taxon>Chroococcaceae</taxon>
        <taxon>Gloeocapsopsis</taxon>
    </lineage>
</organism>
<proteinExistence type="predicted"/>
<evidence type="ECO:0000259" key="1">
    <source>
        <dbReference type="Pfam" id="PF00535"/>
    </source>
</evidence>
<evidence type="ECO:0000313" key="2">
    <source>
        <dbReference type="EMBL" id="MBE9190772.1"/>
    </source>
</evidence>
<name>A0ABR9UR76_9CHRO</name>
<sequence>MNSQVTIVVVPRERFSYTRESLESIYAHTKFPFELVYVDGGSPAHIESYLKQQAEEKNFKLIRSDRYLSPNQARNLGIPAVNSKYTVFVDNDVIVTPGWLTRLVQCAEETEAAVVAPLVCIGQPDAGIVHLAGGEARIELQEREKNGKTKTRRRVHEKHYFVNRRLDDVRNQLQRIQCEFAEFHCVLVQTDVFTKTGLLDEKLLSTREHIDFSMTVAQAGGKIYCEPASIVTYVPGPPFELTDMPFFMLRWSDAWELASLKHFREKWDVTEDKYFQKRYERLGERRYQAFLKPFIRRFSFGRQNYWLVQKIVPLERKLNRYISDRYQQKLGVSN</sequence>
<dbReference type="PANTHER" id="PTHR43179">
    <property type="entry name" value="RHAMNOSYLTRANSFERASE WBBL"/>
    <property type="match status" value="1"/>
</dbReference>
<protein>
    <submittedName>
        <fullName evidence="2">Glycosyltransferase</fullName>
    </submittedName>
</protein>
<dbReference type="Gene3D" id="3.90.550.10">
    <property type="entry name" value="Spore Coat Polysaccharide Biosynthesis Protein SpsA, Chain A"/>
    <property type="match status" value="1"/>
</dbReference>
<feature type="domain" description="Glycosyltransferase 2-like" evidence="1">
    <location>
        <begin position="7"/>
        <end position="132"/>
    </location>
</feature>
<dbReference type="Proteomes" id="UP000651156">
    <property type="component" value="Unassembled WGS sequence"/>
</dbReference>
<dbReference type="InterPro" id="IPR001173">
    <property type="entry name" value="Glyco_trans_2-like"/>
</dbReference>
<gene>
    <name evidence="2" type="ORF">IQ230_10475</name>
</gene>
<dbReference type="SUPFAM" id="SSF53448">
    <property type="entry name" value="Nucleotide-diphospho-sugar transferases"/>
    <property type="match status" value="1"/>
</dbReference>
<dbReference type="PANTHER" id="PTHR43179:SF7">
    <property type="entry name" value="RHAMNOSYLTRANSFERASE WBBL"/>
    <property type="match status" value="1"/>
</dbReference>
<dbReference type="EMBL" id="JADEWN010000021">
    <property type="protein sequence ID" value="MBE9190772.1"/>
    <property type="molecule type" value="Genomic_DNA"/>
</dbReference>
<accession>A0ABR9UR76</accession>
<dbReference type="Pfam" id="PF00535">
    <property type="entry name" value="Glycos_transf_2"/>
    <property type="match status" value="1"/>
</dbReference>
<reference evidence="2 3" key="1">
    <citation type="submission" date="2020-10" db="EMBL/GenBank/DDBJ databases">
        <authorList>
            <person name="Castelo-Branco R."/>
            <person name="Eusebio N."/>
            <person name="Adriana R."/>
            <person name="Vieira A."/>
            <person name="Brugerolle De Fraissinette N."/>
            <person name="Rezende De Castro R."/>
            <person name="Schneider M.P."/>
            <person name="Vasconcelos V."/>
            <person name="Leao P.N."/>
        </authorList>
    </citation>
    <scope>NUCLEOTIDE SEQUENCE [LARGE SCALE GENOMIC DNA]</scope>
    <source>
        <strain evidence="2 3">LEGE 06123</strain>
    </source>
</reference>